<feature type="DNA-binding region" description="OmpR/PhoB-type" evidence="5">
    <location>
        <begin position="1"/>
        <end position="84"/>
    </location>
</feature>
<dbReference type="Pfam" id="PF03704">
    <property type="entry name" value="BTAD"/>
    <property type="match status" value="1"/>
</dbReference>
<dbReference type="PRINTS" id="PR00364">
    <property type="entry name" value="DISEASERSIST"/>
</dbReference>
<dbReference type="Pfam" id="PF13191">
    <property type="entry name" value="AAA_16"/>
    <property type="match status" value="1"/>
</dbReference>
<sequence>MIIQSDDQRVSIDALKPRTLLACLIIEANRPVRTDLLIEELWGDKPPRSARANIRTYVTGLRTIVNGPAGGTIRATSSGYLFELSPRSSDVDIFHALAEAGHAAHAAGDASRGLASFDAAIALWRGRAMSDVVQGPLLGRRARQLEEERLATLEFSAQAHLDLGQNAKAVTLLRRIVAEYPLRERVQANLMTALYRSGDTAGALGVYATARRHLRDDLGVDPGPELSQVHRAVLTRDPSLAPDEPSARAPVTDRPDRLPTASAGTPAQLPADVSEFIGRRAQLELLRTTLTASSRPSRRTWVVTGAGGVGKSALAVHFAHQVADEFPDGLVYVDLRGASGGSASADQHVVLARILRAFGVSSSATPTSHEEAAATYRSLLAHRRVLLVLDNVDGAAQVRPLLPGTAACAVLVTSRRTLATLPGARHLRLDIFDPAEAMAMLGATVGTERAAADPTGVARLADRCGRLPLALSIAAAKLVSRPSWTPSDLADQLDAERHRLDLLTLDDLALRSSFAISYDGLARETHGAEAALAFRHLGLLAVPQPSLASISAMFGRPASSIRAGVELLVDVGLVDSPVSGRYRLPDLLGVYARELSRKAGEDDDRDRALLRALRDYLAMSRAAVAVLRVDTERLEEPVRTTDRAWFASPEEAASWLDEELANLVAVATAHAGRSAAAPLVVALTETLHPYLSEYGDLAQWRALRTASLHAVELDGVPDGQRLALRAVADVPPQGGERHFLAEPLRTVSGGCCSACSTPPGCVLGARCRSA</sequence>
<dbReference type="InterPro" id="IPR036388">
    <property type="entry name" value="WH-like_DNA-bd_sf"/>
</dbReference>
<dbReference type="Gene3D" id="3.40.50.300">
    <property type="entry name" value="P-loop containing nucleotide triphosphate hydrolases"/>
    <property type="match status" value="1"/>
</dbReference>
<feature type="domain" description="OmpR/PhoB-type" evidence="7">
    <location>
        <begin position="1"/>
        <end position="84"/>
    </location>
</feature>
<dbReference type="PROSITE" id="PS51755">
    <property type="entry name" value="OMPR_PHOB"/>
    <property type="match status" value="1"/>
</dbReference>
<keyword evidence="9" id="KW-1185">Reference proteome</keyword>
<evidence type="ECO:0000256" key="3">
    <source>
        <dbReference type="ARBA" id="ARBA00023125"/>
    </source>
</evidence>
<evidence type="ECO:0000256" key="4">
    <source>
        <dbReference type="ARBA" id="ARBA00023163"/>
    </source>
</evidence>
<comment type="caution">
    <text evidence="8">The sequence shown here is derived from an EMBL/GenBank/DDBJ whole genome shotgun (WGS) entry which is preliminary data.</text>
</comment>
<dbReference type="SUPFAM" id="SSF52540">
    <property type="entry name" value="P-loop containing nucleoside triphosphate hydrolases"/>
    <property type="match status" value="1"/>
</dbReference>
<dbReference type="SMART" id="SM00862">
    <property type="entry name" value="Trans_reg_C"/>
    <property type="match status" value="1"/>
</dbReference>
<comment type="similarity">
    <text evidence="1">Belongs to the AfsR/DnrI/RedD regulatory family.</text>
</comment>
<proteinExistence type="inferred from homology"/>
<keyword evidence="3 5" id="KW-0238">DNA-binding</keyword>
<evidence type="ECO:0000256" key="2">
    <source>
        <dbReference type="ARBA" id="ARBA00023015"/>
    </source>
</evidence>
<dbReference type="AlphaFoldDB" id="A0A927M927"/>
<dbReference type="InterPro" id="IPR016032">
    <property type="entry name" value="Sig_transdc_resp-reg_C-effctor"/>
</dbReference>
<feature type="region of interest" description="Disordered" evidence="6">
    <location>
        <begin position="235"/>
        <end position="266"/>
    </location>
</feature>
<dbReference type="CDD" id="cd15831">
    <property type="entry name" value="BTAD"/>
    <property type="match status" value="1"/>
</dbReference>
<dbReference type="SUPFAM" id="SSF46894">
    <property type="entry name" value="C-terminal effector domain of the bipartite response regulators"/>
    <property type="match status" value="1"/>
</dbReference>
<evidence type="ECO:0000313" key="9">
    <source>
        <dbReference type="Proteomes" id="UP000649753"/>
    </source>
</evidence>
<dbReference type="SMART" id="SM01043">
    <property type="entry name" value="BTAD"/>
    <property type="match status" value="1"/>
</dbReference>
<dbReference type="Proteomes" id="UP000649753">
    <property type="component" value="Unassembled WGS sequence"/>
</dbReference>
<dbReference type="InterPro" id="IPR001867">
    <property type="entry name" value="OmpR/PhoB-type_DNA-bd"/>
</dbReference>
<protein>
    <submittedName>
        <fullName evidence="8">DNA-binding SARP family transcriptional activator</fullName>
    </submittedName>
</protein>
<dbReference type="EMBL" id="JADBEB010000001">
    <property type="protein sequence ID" value="MBE1488906.1"/>
    <property type="molecule type" value="Genomic_DNA"/>
</dbReference>
<dbReference type="SUPFAM" id="SSF48452">
    <property type="entry name" value="TPR-like"/>
    <property type="match status" value="1"/>
</dbReference>
<organism evidence="8 9">
    <name type="scientific">Plantactinospora soyae</name>
    <dbReference type="NCBI Taxonomy" id="1544732"/>
    <lineage>
        <taxon>Bacteria</taxon>
        <taxon>Bacillati</taxon>
        <taxon>Actinomycetota</taxon>
        <taxon>Actinomycetes</taxon>
        <taxon>Micromonosporales</taxon>
        <taxon>Micromonosporaceae</taxon>
        <taxon>Plantactinospora</taxon>
    </lineage>
</organism>
<dbReference type="GO" id="GO:0043531">
    <property type="term" value="F:ADP binding"/>
    <property type="evidence" value="ECO:0007669"/>
    <property type="project" value="InterPro"/>
</dbReference>
<dbReference type="InterPro" id="IPR005158">
    <property type="entry name" value="BTAD"/>
</dbReference>
<dbReference type="RefSeq" id="WP_192768468.1">
    <property type="nucleotide sequence ID" value="NZ_JADBEB010000001.1"/>
</dbReference>
<gene>
    <name evidence="8" type="ORF">H4W31_004544</name>
</gene>
<dbReference type="InterPro" id="IPR027417">
    <property type="entry name" value="P-loop_NTPase"/>
</dbReference>
<reference evidence="8" key="1">
    <citation type="submission" date="2020-10" db="EMBL/GenBank/DDBJ databases">
        <title>Sequencing the genomes of 1000 actinobacteria strains.</title>
        <authorList>
            <person name="Klenk H.-P."/>
        </authorList>
    </citation>
    <scope>NUCLEOTIDE SEQUENCE</scope>
    <source>
        <strain evidence="8">DSM 46832</strain>
    </source>
</reference>
<dbReference type="PANTHER" id="PTHR35807:SF1">
    <property type="entry name" value="TRANSCRIPTIONAL REGULATOR REDD"/>
    <property type="match status" value="1"/>
</dbReference>
<dbReference type="Gene3D" id="1.25.40.10">
    <property type="entry name" value="Tetratricopeptide repeat domain"/>
    <property type="match status" value="1"/>
</dbReference>
<keyword evidence="2" id="KW-0805">Transcription regulation</keyword>
<dbReference type="Gene3D" id="1.10.10.10">
    <property type="entry name" value="Winged helix-like DNA-binding domain superfamily/Winged helix DNA-binding domain"/>
    <property type="match status" value="1"/>
</dbReference>
<dbReference type="GO" id="GO:0000160">
    <property type="term" value="P:phosphorelay signal transduction system"/>
    <property type="evidence" value="ECO:0007669"/>
    <property type="project" value="InterPro"/>
</dbReference>
<accession>A0A927M927</accession>
<dbReference type="InterPro" id="IPR041664">
    <property type="entry name" value="AAA_16"/>
</dbReference>
<evidence type="ECO:0000256" key="1">
    <source>
        <dbReference type="ARBA" id="ARBA00005820"/>
    </source>
</evidence>
<evidence type="ECO:0000256" key="6">
    <source>
        <dbReference type="SAM" id="MobiDB-lite"/>
    </source>
</evidence>
<evidence type="ECO:0000256" key="5">
    <source>
        <dbReference type="PROSITE-ProRule" id="PRU01091"/>
    </source>
</evidence>
<dbReference type="PANTHER" id="PTHR35807">
    <property type="entry name" value="TRANSCRIPTIONAL REGULATOR REDD-RELATED"/>
    <property type="match status" value="1"/>
</dbReference>
<dbReference type="InterPro" id="IPR011990">
    <property type="entry name" value="TPR-like_helical_dom_sf"/>
</dbReference>
<dbReference type="InterPro" id="IPR051677">
    <property type="entry name" value="AfsR-DnrI-RedD_regulator"/>
</dbReference>
<evidence type="ECO:0000313" key="8">
    <source>
        <dbReference type="EMBL" id="MBE1488906.1"/>
    </source>
</evidence>
<dbReference type="GO" id="GO:0003677">
    <property type="term" value="F:DNA binding"/>
    <property type="evidence" value="ECO:0007669"/>
    <property type="project" value="UniProtKB-UniRule"/>
</dbReference>
<name>A0A927M927_9ACTN</name>
<keyword evidence="4" id="KW-0804">Transcription</keyword>
<dbReference type="GO" id="GO:0006355">
    <property type="term" value="P:regulation of DNA-templated transcription"/>
    <property type="evidence" value="ECO:0007669"/>
    <property type="project" value="InterPro"/>
</dbReference>
<evidence type="ECO:0000259" key="7">
    <source>
        <dbReference type="PROSITE" id="PS51755"/>
    </source>
</evidence>